<dbReference type="Gene3D" id="3.40.50.150">
    <property type="entry name" value="Vaccinia Virus protein VP39"/>
    <property type="match status" value="1"/>
</dbReference>
<dbReference type="GO" id="GO:0004484">
    <property type="term" value="F:mRNA guanylyltransferase activity"/>
    <property type="evidence" value="ECO:0007669"/>
    <property type="project" value="InterPro"/>
</dbReference>
<dbReference type="Gene3D" id="2.40.50.140">
    <property type="entry name" value="Nucleic acid-binding proteins"/>
    <property type="match status" value="1"/>
</dbReference>
<evidence type="ECO:0000256" key="4">
    <source>
        <dbReference type="ARBA" id="ARBA00022691"/>
    </source>
</evidence>
<dbReference type="PANTHER" id="PTHR12189:SF2">
    <property type="entry name" value="MRNA CAP GUANINE-N7 METHYLTRANSFERASE"/>
    <property type="match status" value="1"/>
</dbReference>
<sequence length="1053" mass="122701">MSSSRTKTISELLSLYGNIISKTDSFSHNTYEFEVRFREENINKQTFDDIFKALIKYGFVIEHTEYQLKIAPDEKSKIRVELDDIIQIQELCKSNHFPEEAKYTKKTSQMEDGRPAYNDDFGFRTSIQQERSLNMNDESVKAIKENWNHSLKLYRYLYRTSLIHPDMPHIRVDMSVVRTNKQNQSQEKIQGKTRYIKRPIYCKTFLESNVLNEFPFYEVEIECIDATREQMKKEEVMEHIETTFKKTIKYIVGAIQKTPFPVSHSQLKDVFKKYLVVLHSLNKKQRIHKPYFLGPSSITLQKENLLNNSGKPYIKENYCVTDKADGERKLLFILNNKLYFIDTNHNVQFTGVSATMGKRFTIIDGEYITVNKKGQSIHQFAAFDIYVMNDTDCRKYPFIEDRAGKPEINSRYAKLINYIDELNQNITSGNMKLFVKNFYYEKKDSKTNEKITSMEEVCDYILKHIDGNTYEYNTDGLIFSSKYDPIPQEPRKITWDKSFKWKPAEYNTIDFLISVQKNNKGEKILKTKNINGTLVEYYEIELQVGFNDVTHGHVNAQNKILNLDYDSSKKKTSSRDYYPKAFHPTNPSISNACVCHLMVSKDKNGSLVMFTTERDVIEDDTIVEFSYDLTKEDNYEKWVPLRVRHDKTNDYKKGKPNYGNAYHVANNNWQSIHNPIIPEMLTGKVSVLLSEEDDGVYYNRTQYKSETTALRHFHNLYVKKRLIEAVSTPKMNLIDLAVGKAGDLNKWVQCNLGGVLGIDISKDNIHNPIDGACARYLNLMKKQTKSLPVSMFIHGDSRKSLIDGDFEEINNNNGGESNHILKTLMGSTSVSSSKLSPFLKKYHGIFGDKFDICSIQFALHYMFESKETLHQFITNVSNYTKVGGYFIGTCYDGVTIYKKLKENPKLELWKNSQKIWHIKSKYDDDTDEFLNGTEQCIGYKISVYQESINKEFDEYLVHFDYFVKIMNDYGFVVDTEHMGGIDSFESLYNEMQQKSKDTYPMSTQEKEISFLNKYFVFRKHQNITRSLYDVSNPLNFQIGKAVKLDKTIILESI</sequence>
<protein>
    <recommendedName>
        <fullName evidence="1">mRNA (guanine-N(7))-methyltransferase</fullName>
        <ecNumber evidence="1">2.1.1.56</ecNumber>
    </recommendedName>
</protein>
<dbReference type="SUPFAM" id="SSF53335">
    <property type="entry name" value="S-adenosyl-L-methionine-dependent methyltransferases"/>
    <property type="match status" value="1"/>
</dbReference>
<evidence type="ECO:0000256" key="3">
    <source>
        <dbReference type="ARBA" id="ARBA00022679"/>
    </source>
</evidence>
<dbReference type="PROSITE" id="PS51562">
    <property type="entry name" value="RNA_CAP0_MT"/>
    <property type="match status" value="1"/>
</dbReference>
<organism evidence="7">
    <name type="scientific">viral metagenome</name>
    <dbReference type="NCBI Taxonomy" id="1070528"/>
    <lineage>
        <taxon>unclassified sequences</taxon>
        <taxon>metagenomes</taxon>
        <taxon>organismal metagenomes</taxon>
    </lineage>
</organism>
<evidence type="ECO:0000256" key="2">
    <source>
        <dbReference type="ARBA" id="ARBA00022603"/>
    </source>
</evidence>
<dbReference type="InterPro" id="IPR029063">
    <property type="entry name" value="SAM-dependent_MTases_sf"/>
</dbReference>
<dbReference type="EMBL" id="MN740922">
    <property type="protein sequence ID" value="QHU18042.1"/>
    <property type="molecule type" value="Genomic_DNA"/>
</dbReference>
<keyword evidence="3" id="KW-0808">Transferase</keyword>
<dbReference type="EC" id="2.1.1.56" evidence="1"/>
<dbReference type="AlphaFoldDB" id="A0A6C0KJ45"/>
<dbReference type="InterPro" id="IPR012340">
    <property type="entry name" value="NA-bd_OB-fold"/>
</dbReference>
<evidence type="ECO:0000256" key="5">
    <source>
        <dbReference type="ARBA" id="ARBA00022884"/>
    </source>
</evidence>
<dbReference type="Gene3D" id="3.30.470.30">
    <property type="entry name" value="DNA ligase/mRNA capping enzyme"/>
    <property type="match status" value="1"/>
</dbReference>
<dbReference type="InterPro" id="IPR039753">
    <property type="entry name" value="RG7MT1"/>
</dbReference>
<dbReference type="Pfam" id="PF03291">
    <property type="entry name" value="mRNA_G-N7_MeTrfase"/>
    <property type="match status" value="1"/>
</dbReference>
<reference evidence="7" key="1">
    <citation type="journal article" date="2020" name="Nature">
        <title>Giant virus diversity and host interactions through global metagenomics.</title>
        <authorList>
            <person name="Schulz F."/>
            <person name="Roux S."/>
            <person name="Paez-Espino D."/>
            <person name="Jungbluth S."/>
            <person name="Walsh D.A."/>
            <person name="Denef V.J."/>
            <person name="McMahon K.D."/>
            <person name="Konstantinidis K.T."/>
            <person name="Eloe-Fadrosh E.A."/>
            <person name="Kyrpides N.C."/>
            <person name="Woyke T."/>
        </authorList>
    </citation>
    <scope>NUCLEOTIDE SEQUENCE</scope>
    <source>
        <strain evidence="7">GVMAG-S-3300012919-55</strain>
    </source>
</reference>
<dbReference type="PANTHER" id="PTHR12189">
    <property type="entry name" value="MRNA GUANINE-7- METHYLTRANSFERASE"/>
    <property type="match status" value="1"/>
</dbReference>
<dbReference type="GO" id="GO:0005634">
    <property type="term" value="C:nucleus"/>
    <property type="evidence" value="ECO:0007669"/>
    <property type="project" value="TreeGrafter"/>
</dbReference>
<proteinExistence type="predicted"/>
<evidence type="ECO:0000313" key="7">
    <source>
        <dbReference type="EMBL" id="QHU18042.1"/>
    </source>
</evidence>
<dbReference type="InterPro" id="IPR001339">
    <property type="entry name" value="mRNA_cap_enzyme_adenylation"/>
</dbReference>
<name>A0A6C0KJ45_9ZZZZ</name>
<evidence type="ECO:0000256" key="1">
    <source>
        <dbReference type="ARBA" id="ARBA00011926"/>
    </source>
</evidence>
<keyword evidence="4" id="KW-0949">S-adenosyl-L-methionine</keyword>
<dbReference type="SUPFAM" id="SSF56091">
    <property type="entry name" value="DNA ligase/mRNA capping enzyme, catalytic domain"/>
    <property type="match status" value="1"/>
</dbReference>
<dbReference type="GO" id="GO:0005524">
    <property type="term" value="F:ATP binding"/>
    <property type="evidence" value="ECO:0007669"/>
    <property type="project" value="InterPro"/>
</dbReference>
<keyword evidence="2" id="KW-0489">Methyltransferase</keyword>
<dbReference type="Pfam" id="PF01331">
    <property type="entry name" value="mRNA_cap_enzyme"/>
    <property type="match status" value="1"/>
</dbReference>
<dbReference type="GO" id="GO:0003723">
    <property type="term" value="F:RNA binding"/>
    <property type="evidence" value="ECO:0007669"/>
    <property type="project" value="UniProtKB-KW"/>
</dbReference>
<dbReference type="InterPro" id="IPR004971">
    <property type="entry name" value="mRNA_G-N7_MeTrfase_dom"/>
</dbReference>
<dbReference type="GO" id="GO:0004482">
    <property type="term" value="F:mRNA 5'-cap (guanine-N7-)-methyltransferase activity"/>
    <property type="evidence" value="ECO:0007669"/>
    <property type="project" value="UniProtKB-EC"/>
</dbReference>
<feature type="domain" description="MRNA cap 0 methyltransferase" evidence="6">
    <location>
        <begin position="705"/>
        <end position="1020"/>
    </location>
</feature>
<keyword evidence="5" id="KW-0694">RNA-binding</keyword>
<accession>A0A6C0KJ45</accession>
<evidence type="ECO:0000259" key="6">
    <source>
        <dbReference type="PROSITE" id="PS51562"/>
    </source>
</evidence>